<dbReference type="PANTHER" id="PTHR46112:SF3">
    <property type="entry name" value="AMINOPEPTIDASE YPDF"/>
    <property type="match status" value="1"/>
</dbReference>
<accession>A0A5R9IXN4</accession>
<evidence type="ECO:0000259" key="6">
    <source>
        <dbReference type="Pfam" id="PF00557"/>
    </source>
</evidence>
<keyword evidence="8" id="KW-0031">Aminopeptidase</keyword>
<keyword evidence="4" id="KW-0482">Metalloprotease</keyword>
<dbReference type="RefSeq" id="WP_138318054.1">
    <property type="nucleotide sequence ID" value="NZ_VCBC01000001.1"/>
</dbReference>
<dbReference type="GO" id="GO:0008237">
    <property type="term" value="F:metallopeptidase activity"/>
    <property type="evidence" value="ECO:0007669"/>
    <property type="project" value="UniProtKB-KW"/>
</dbReference>
<keyword evidence="3" id="KW-0378">Hydrolase</keyword>
<evidence type="ECO:0000256" key="1">
    <source>
        <dbReference type="ARBA" id="ARBA00022670"/>
    </source>
</evidence>
<dbReference type="OrthoDB" id="9761809at2"/>
<organism evidence="8 9">
    <name type="scientific">Thalassotalea litorea</name>
    <dbReference type="NCBI Taxonomy" id="2020715"/>
    <lineage>
        <taxon>Bacteria</taxon>
        <taxon>Pseudomonadati</taxon>
        <taxon>Pseudomonadota</taxon>
        <taxon>Gammaproteobacteria</taxon>
        <taxon>Alteromonadales</taxon>
        <taxon>Colwelliaceae</taxon>
        <taxon>Thalassotalea</taxon>
    </lineage>
</organism>
<feature type="domain" description="Creatinase N-terminal" evidence="7">
    <location>
        <begin position="37"/>
        <end position="170"/>
    </location>
</feature>
<evidence type="ECO:0000256" key="3">
    <source>
        <dbReference type="ARBA" id="ARBA00022801"/>
    </source>
</evidence>
<dbReference type="InterPro" id="IPR000587">
    <property type="entry name" value="Creatinase_N"/>
</dbReference>
<evidence type="ECO:0000256" key="2">
    <source>
        <dbReference type="ARBA" id="ARBA00022723"/>
    </source>
</evidence>
<proteinExistence type="inferred from homology"/>
<keyword evidence="2 5" id="KW-0479">Metal-binding</keyword>
<dbReference type="SUPFAM" id="SSF53092">
    <property type="entry name" value="Creatinase/prolidase N-terminal domain"/>
    <property type="match status" value="1"/>
</dbReference>
<name>A0A5R9IXN4_9GAMM</name>
<feature type="domain" description="Peptidase M24" evidence="6">
    <location>
        <begin position="180"/>
        <end position="386"/>
    </location>
</feature>
<dbReference type="Pfam" id="PF00557">
    <property type="entry name" value="Peptidase_M24"/>
    <property type="match status" value="1"/>
</dbReference>
<dbReference type="Gene3D" id="3.40.350.10">
    <property type="entry name" value="Creatinase/prolidase N-terminal domain"/>
    <property type="match status" value="1"/>
</dbReference>
<protein>
    <submittedName>
        <fullName evidence="8">Aminopeptidase P family protein</fullName>
    </submittedName>
</protein>
<dbReference type="InterPro" id="IPR050659">
    <property type="entry name" value="Peptidase_M24B"/>
</dbReference>
<dbReference type="SUPFAM" id="SSF55920">
    <property type="entry name" value="Creatinase/aminopeptidase"/>
    <property type="match status" value="1"/>
</dbReference>
<dbReference type="GO" id="GO:0004177">
    <property type="term" value="F:aminopeptidase activity"/>
    <property type="evidence" value="ECO:0007669"/>
    <property type="project" value="UniProtKB-KW"/>
</dbReference>
<keyword evidence="1" id="KW-0645">Protease</keyword>
<gene>
    <name evidence="8" type="ORF">FE810_00390</name>
</gene>
<sequence length="408" mass="45310">MNSNYGIGGSTAAVELDKLKDMCADLRGIDGSEYQQRIARAQAIMQAQGIAAIYLNAGNNLAYFTGTHWYPSERMVGAILPATGKVEYIAPYFELDTLTQYMAVPGKVHTWHEHISPYQTFLDALVSLNIHEGNVGLDEATPFFIANGIAQLTQSYQWLDAKPVTAGCRMHKSRQEIAILQRAKDITLIVQQAAARILHPGITVTEVEQFIDAAHRRLGASQGSYFCIVLFGEDTAYPHGVAKPKSLDTNDMVLIDTGCELYGYHSDITRTYVFGQPNDRQRQVWEHEKQAQLMAFNAAQLDRPCAQVDQAARSYLASVGYGPEYQLPGLPHRTGHGIGLDIHEWPYLVGNDATPLTKGMCFSNEPMLCIPGEFGVRLEDHFYMTDDGPQWFTQPSHSIDNPFGYGVE</sequence>
<dbReference type="PANTHER" id="PTHR46112">
    <property type="entry name" value="AMINOPEPTIDASE"/>
    <property type="match status" value="1"/>
</dbReference>
<dbReference type="InterPro" id="IPR001131">
    <property type="entry name" value="Peptidase_M24B_aminopep-P_CS"/>
</dbReference>
<dbReference type="Gene3D" id="3.90.230.10">
    <property type="entry name" value="Creatinase/methionine aminopeptidase superfamily"/>
    <property type="match status" value="1"/>
</dbReference>
<dbReference type="EMBL" id="VCBC01000001">
    <property type="protein sequence ID" value="TLU68111.1"/>
    <property type="molecule type" value="Genomic_DNA"/>
</dbReference>
<dbReference type="PROSITE" id="PS00491">
    <property type="entry name" value="PROLINE_PEPTIDASE"/>
    <property type="match status" value="1"/>
</dbReference>
<dbReference type="Pfam" id="PF01321">
    <property type="entry name" value="Creatinase_N"/>
    <property type="match status" value="1"/>
</dbReference>
<evidence type="ECO:0000313" key="8">
    <source>
        <dbReference type="EMBL" id="TLU68111.1"/>
    </source>
</evidence>
<evidence type="ECO:0000313" key="9">
    <source>
        <dbReference type="Proteomes" id="UP000307790"/>
    </source>
</evidence>
<comment type="similarity">
    <text evidence="5">Belongs to the peptidase M24B family.</text>
</comment>
<evidence type="ECO:0000259" key="7">
    <source>
        <dbReference type="Pfam" id="PF01321"/>
    </source>
</evidence>
<evidence type="ECO:0000256" key="4">
    <source>
        <dbReference type="ARBA" id="ARBA00023049"/>
    </source>
</evidence>
<dbReference type="GO" id="GO:0046872">
    <property type="term" value="F:metal ion binding"/>
    <property type="evidence" value="ECO:0007669"/>
    <property type="project" value="UniProtKB-KW"/>
</dbReference>
<evidence type="ECO:0000256" key="5">
    <source>
        <dbReference type="RuleBase" id="RU000590"/>
    </source>
</evidence>
<dbReference type="AlphaFoldDB" id="A0A5R9IXN4"/>
<reference evidence="8 9" key="1">
    <citation type="submission" date="2019-05" db="EMBL/GenBank/DDBJ databases">
        <title>Genome sequences of Thalassotalea litorea 1K03283.</title>
        <authorList>
            <person name="Zhang D."/>
        </authorList>
    </citation>
    <scope>NUCLEOTIDE SEQUENCE [LARGE SCALE GENOMIC DNA]</scope>
    <source>
        <strain evidence="8 9">MCCC 1K03283</strain>
    </source>
</reference>
<dbReference type="InterPro" id="IPR036005">
    <property type="entry name" value="Creatinase/aminopeptidase-like"/>
</dbReference>
<dbReference type="InterPro" id="IPR029149">
    <property type="entry name" value="Creatin/AminoP/Spt16_N"/>
</dbReference>
<comment type="caution">
    <text evidence="8">The sequence shown here is derived from an EMBL/GenBank/DDBJ whole genome shotgun (WGS) entry which is preliminary data.</text>
</comment>
<dbReference type="Proteomes" id="UP000307790">
    <property type="component" value="Unassembled WGS sequence"/>
</dbReference>
<dbReference type="GO" id="GO:0006508">
    <property type="term" value="P:proteolysis"/>
    <property type="evidence" value="ECO:0007669"/>
    <property type="project" value="UniProtKB-KW"/>
</dbReference>
<keyword evidence="9" id="KW-1185">Reference proteome</keyword>
<dbReference type="InterPro" id="IPR000994">
    <property type="entry name" value="Pept_M24"/>
</dbReference>